<feature type="region of interest" description="Disordered" evidence="5">
    <location>
        <begin position="217"/>
        <end position="239"/>
    </location>
</feature>
<dbReference type="InterPro" id="IPR003960">
    <property type="entry name" value="ATPase_AAA_CS"/>
</dbReference>
<dbReference type="SUPFAM" id="SSF52540">
    <property type="entry name" value="P-loop containing nucleoside triphosphate hydrolases"/>
    <property type="match status" value="1"/>
</dbReference>
<feature type="domain" description="ATPase AAA-type core" evidence="7">
    <location>
        <begin position="173"/>
        <end position="282"/>
    </location>
</feature>
<evidence type="ECO:0000313" key="10">
    <source>
        <dbReference type="EMBL" id="KAK7843735.1"/>
    </source>
</evidence>
<organism evidence="10 11">
    <name type="scientific">Quercus suber</name>
    <name type="common">Cork oak</name>
    <dbReference type="NCBI Taxonomy" id="58331"/>
    <lineage>
        <taxon>Eukaryota</taxon>
        <taxon>Viridiplantae</taxon>
        <taxon>Streptophyta</taxon>
        <taxon>Embryophyta</taxon>
        <taxon>Tracheophyta</taxon>
        <taxon>Spermatophyta</taxon>
        <taxon>Magnoliopsida</taxon>
        <taxon>eudicotyledons</taxon>
        <taxon>Gunneridae</taxon>
        <taxon>Pentapetalae</taxon>
        <taxon>rosids</taxon>
        <taxon>fabids</taxon>
        <taxon>Fagales</taxon>
        <taxon>Fagaceae</taxon>
        <taxon>Quercus</taxon>
    </lineage>
</organism>
<dbReference type="PROSITE" id="PS00674">
    <property type="entry name" value="AAA"/>
    <property type="match status" value="1"/>
</dbReference>
<comment type="cofactor">
    <cofactor evidence="1">
        <name>Mg(2+)</name>
        <dbReference type="ChEBI" id="CHEBI:18420"/>
    </cofactor>
</comment>
<keyword evidence="4" id="KW-0067">ATP-binding</keyword>
<proteinExistence type="inferred from homology"/>
<keyword evidence="6" id="KW-0472">Membrane</keyword>
<keyword evidence="6" id="KW-1133">Transmembrane helix</keyword>
<dbReference type="Pfam" id="PF25568">
    <property type="entry name" value="AAA_lid_At3g28540"/>
    <property type="match status" value="1"/>
</dbReference>
<dbReference type="Gene3D" id="6.10.280.40">
    <property type="match status" value="1"/>
</dbReference>
<evidence type="ECO:0000256" key="4">
    <source>
        <dbReference type="RuleBase" id="RU003651"/>
    </source>
</evidence>
<dbReference type="Pfam" id="PF14363">
    <property type="entry name" value="AAA_assoc"/>
    <property type="match status" value="1"/>
</dbReference>
<evidence type="ECO:0000256" key="6">
    <source>
        <dbReference type="SAM" id="Phobius"/>
    </source>
</evidence>
<evidence type="ECO:0000256" key="5">
    <source>
        <dbReference type="SAM" id="MobiDB-lite"/>
    </source>
</evidence>
<gene>
    <name evidence="10" type="ORF">CFP56_011947</name>
</gene>
<evidence type="ECO:0000256" key="1">
    <source>
        <dbReference type="ARBA" id="ARBA00001946"/>
    </source>
</evidence>
<evidence type="ECO:0000259" key="9">
    <source>
        <dbReference type="Pfam" id="PF25568"/>
    </source>
</evidence>
<name>A0AAW0KXV0_QUESU</name>
<dbReference type="GO" id="GO:0016887">
    <property type="term" value="F:ATP hydrolysis activity"/>
    <property type="evidence" value="ECO:0007669"/>
    <property type="project" value="InterPro"/>
</dbReference>
<comment type="similarity">
    <text evidence="4">Belongs to the AAA ATPase family.</text>
</comment>
<evidence type="ECO:0000256" key="3">
    <source>
        <dbReference type="ARBA" id="ARBA00022842"/>
    </source>
</evidence>
<dbReference type="InterPro" id="IPR027417">
    <property type="entry name" value="P-loop_NTPase"/>
</dbReference>
<keyword evidence="3" id="KW-0460">Magnesium</keyword>
<dbReference type="Gene3D" id="3.40.50.300">
    <property type="entry name" value="P-loop containing nucleotide triphosphate hydrolases"/>
    <property type="match status" value="1"/>
</dbReference>
<keyword evidence="6" id="KW-0812">Transmembrane</keyword>
<dbReference type="EMBL" id="PKMF04000197">
    <property type="protein sequence ID" value="KAK7843735.1"/>
    <property type="molecule type" value="Genomic_DNA"/>
</dbReference>
<feature type="transmembrane region" description="Helical" evidence="6">
    <location>
        <begin position="12"/>
        <end position="30"/>
    </location>
</feature>
<feature type="domain" description="AAA+ ATPase At3g28540-like C-terminal" evidence="9">
    <location>
        <begin position="284"/>
        <end position="337"/>
    </location>
</feature>
<evidence type="ECO:0000259" key="8">
    <source>
        <dbReference type="Pfam" id="PF14363"/>
    </source>
</evidence>
<dbReference type="Proteomes" id="UP000237347">
    <property type="component" value="Unassembled WGS sequence"/>
</dbReference>
<dbReference type="GO" id="GO:0005524">
    <property type="term" value="F:ATP binding"/>
    <property type="evidence" value="ECO:0007669"/>
    <property type="project" value="UniProtKB-KW"/>
</dbReference>
<keyword evidence="2" id="KW-0378">Hydrolase</keyword>
<feature type="domain" description="AAA-type ATPase N-terminal" evidence="8">
    <location>
        <begin position="30"/>
        <end position="124"/>
    </location>
</feature>
<dbReference type="PANTHER" id="PTHR23070">
    <property type="entry name" value="BCS1 AAA-TYPE ATPASE"/>
    <property type="match status" value="1"/>
</dbReference>
<evidence type="ECO:0000256" key="2">
    <source>
        <dbReference type="ARBA" id="ARBA00022801"/>
    </source>
</evidence>
<keyword evidence="4" id="KW-0547">Nucleotide-binding</keyword>
<reference evidence="10 11" key="1">
    <citation type="journal article" date="2018" name="Sci. Data">
        <title>The draft genome sequence of cork oak.</title>
        <authorList>
            <person name="Ramos A.M."/>
            <person name="Usie A."/>
            <person name="Barbosa P."/>
            <person name="Barros P.M."/>
            <person name="Capote T."/>
            <person name="Chaves I."/>
            <person name="Simoes F."/>
            <person name="Abreu I."/>
            <person name="Carrasquinho I."/>
            <person name="Faro C."/>
            <person name="Guimaraes J.B."/>
            <person name="Mendonca D."/>
            <person name="Nobrega F."/>
            <person name="Rodrigues L."/>
            <person name="Saibo N.J.M."/>
            <person name="Varela M.C."/>
            <person name="Egas C."/>
            <person name="Matos J."/>
            <person name="Miguel C.M."/>
            <person name="Oliveira M.M."/>
            <person name="Ricardo C.P."/>
            <person name="Goncalves S."/>
        </authorList>
    </citation>
    <scope>NUCLEOTIDE SEQUENCE [LARGE SCALE GENOMIC DNA]</scope>
    <source>
        <strain evidence="11">cv. HL8</strain>
    </source>
</reference>
<dbReference type="InterPro" id="IPR058017">
    <property type="entry name" value="At3g28540-like_C"/>
</dbReference>
<dbReference type="AlphaFoldDB" id="A0AAW0KXV0"/>
<dbReference type="InterPro" id="IPR025753">
    <property type="entry name" value="AAA_N_dom"/>
</dbReference>
<evidence type="ECO:0000259" key="7">
    <source>
        <dbReference type="Pfam" id="PF00004"/>
    </source>
</evidence>
<sequence>MMMMMGETWTQIGSAIASIMFLWAMLHQYFPQTLHDSILAYIHRLVNFLSPNIQIRFHEFSGEYFERSEAYAAIKRYLSDKSSWKAKNFRAEVVEYSTQSVVLSMDENEEVTDEYKGVKLRWVSKKNVAAKQSISWYPNTEGNRYYKLNFHKSHREFVTGTYLPHVLQDGKAIRSSMIAAMANHLEYDIYDLELTTLIIVIEDIKCSLDLTGQRKKETKKAKAEEANDPISKMTKEEEEEERNGLWSACAGERIVVFTTSFVERLDPALIWRGRMDKHIELSYCCFEAFKVLAKNYLDVDSHQLFATIGHLFEETNMTPADVAENLMPKSLNEDVETVTCQSLRPCSGFVNG</sequence>
<dbReference type="InterPro" id="IPR050747">
    <property type="entry name" value="Mitochondrial_chaperone_BCS1"/>
</dbReference>
<accession>A0AAW0KXV0</accession>
<dbReference type="Pfam" id="PF00004">
    <property type="entry name" value="AAA"/>
    <property type="match status" value="1"/>
</dbReference>
<keyword evidence="11" id="KW-1185">Reference proteome</keyword>
<evidence type="ECO:0000313" key="11">
    <source>
        <dbReference type="Proteomes" id="UP000237347"/>
    </source>
</evidence>
<comment type="caution">
    <text evidence="10">The sequence shown here is derived from an EMBL/GenBank/DDBJ whole genome shotgun (WGS) entry which is preliminary data.</text>
</comment>
<protein>
    <submittedName>
        <fullName evidence="10">Aaa-atpase</fullName>
    </submittedName>
</protein>
<dbReference type="InterPro" id="IPR003959">
    <property type="entry name" value="ATPase_AAA_core"/>
</dbReference>